<dbReference type="InterPro" id="IPR011993">
    <property type="entry name" value="PH-like_dom_sf"/>
</dbReference>
<evidence type="ECO:0000313" key="1">
    <source>
        <dbReference type="EMBL" id="VEL35405.1"/>
    </source>
</evidence>
<gene>
    <name evidence="1" type="ORF">PXEA_LOCUS28845</name>
</gene>
<accession>A0A448XFK7</accession>
<dbReference type="OrthoDB" id="546434at2759"/>
<evidence type="ECO:0000313" key="2">
    <source>
        <dbReference type="Proteomes" id="UP000784294"/>
    </source>
</evidence>
<protein>
    <recommendedName>
        <fullName evidence="3">PH domain-containing protein</fullName>
    </recommendedName>
</protein>
<name>A0A448XFK7_9PLAT</name>
<comment type="caution">
    <text evidence="1">The sequence shown here is derived from an EMBL/GenBank/DDBJ whole genome shotgun (WGS) entry which is preliminary data.</text>
</comment>
<sequence length="389" mass="41324">MTLYYNAYDEEDRGRLKDVLSMLSRTRNKLERDLSRHIWLNLHLARLMSTGHLARHHLPILHPPYPFHAPHLQLQNQFQPYRSVGPIGIVSSSVSVHPSPLNPNVPVSICDNGSGNSGGIPPSGRATSPVIVASSMSCSAPAFGNAFGFGVVASGHSTLSPLSGVSMSSVPSTSQTPISASSHCITGLTTATGTFAAFHSPGSALPSYSTGLNGIGSSSNLNPMCSSTSGGSSSSFFSSSYNSLAKAEEIERLTGGKERLLHPQERATSLGEFVMEGRLHVRKEGKCVSTERLVYLFTGFMLVCKWQERRCCSVALAPSGARESAVLRVKRRVPLDAIHVLDLGPPVQPQLAASSLNVAGGQDDGLTANGLMAHYPLAGLSSRFCLVFP</sequence>
<dbReference type="EMBL" id="CAAALY010249754">
    <property type="protein sequence ID" value="VEL35405.1"/>
    <property type="molecule type" value="Genomic_DNA"/>
</dbReference>
<organism evidence="1 2">
    <name type="scientific">Protopolystoma xenopodis</name>
    <dbReference type="NCBI Taxonomy" id="117903"/>
    <lineage>
        <taxon>Eukaryota</taxon>
        <taxon>Metazoa</taxon>
        <taxon>Spiralia</taxon>
        <taxon>Lophotrochozoa</taxon>
        <taxon>Platyhelminthes</taxon>
        <taxon>Monogenea</taxon>
        <taxon>Polyopisthocotylea</taxon>
        <taxon>Polystomatidea</taxon>
        <taxon>Polystomatidae</taxon>
        <taxon>Protopolystoma</taxon>
    </lineage>
</organism>
<keyword evidence="2" id="KW-1185">Reference proteome</keyword>
<proteinExistence type="predicted"/>
<evidence type="ECO:0008006" key="3">
    <source>
        <dbReference type="Google" id="ProtNLM"/>
    </source>
</evidence>
<dbReference type="SUPFAM" id="SSF50729">
    <property type="entry name" value="PH domain-like"/>
    <property type="match status" value="1"/>
</dbReference>
<dbReference type="AlphaFoldDB" id="A0A448XFK7"/>
<reference evidence="1" key="1">
    <citation type="submission" date="2018-11" db="EMBL/GenBank/DDBJ databases">
        <authorList>
            <consortium name="Pathogen Informatics"/>
        </authorList>
    </citation>
    <scope>NUCLEOTIDE SEQUENCE</scope>
</reference>
<dbReference type="Gene3D" id="2.30.29.30">
    <property type="entry name" value="Pleckstrin-homology domain (PH domain)/Phosphotyrosine-binding domain (PTB)"/>
    <property type="match status" value="1"/>
</dbReference>
<dbReference type="Proteomes" id="UP000784294">
    <property type="component" value="Unassembled WGS sequence"/>
</dbReference>